<dbReference type="Proteomes" id="UP001055286">
    <property type="component" value="Unassembled WGS sequence"/>
</dbReference>
<feature type="compositionally biased region" description="Basic and acidic residues" evidence="1">
    <location>
        <begin position="230"/>
        <end position="239"/>
    </location>
</feature>
<gene>
    <name evidence="2" type="ORF">MPEAHAMD_3565</name>
</gene>
<reference evidence="2" key="2">
    <citation type="submission" date="2021-08" db="EMBL/GenBank/DDBJ databases">
        <authorList>
            <person name="Tani A."/>
            <person name="Ola A."/>
            <person name="Ogura Y."/>
            <person name="Katsura K."/>
            <person name="Hayashi T."/>
        </authorList>
    </citation>
    <scope>NUCLEOTIDE SEQUENCE</scope>
    <source>
        <strain evidence="2">JCM 32048</strain>
    </source>
</reference>
<sequence length="282" mass="29328">MHCAGIDRDFDRLAPSPCRLGQGAAGRGAGPVIGAADQDEQRHAVAPALLQGGAAAARIERDGAGKGVIRGPARIAASTVEPPLDQPSSETAFVCTSGRLTRQACAASVSAMRSPPGRAAGDPALRPEAAGAEAVGKQHHEALRGQALAPIGVALGERAGPLEQAAAAAQRDDGGERSLAGGPRELPLQRDSVRTRNRDGSGLRPRGGRQESRKRRGADGPCTASNPDHPSSEDARATKVMRAEHGGRATRDDCFVRCSMRQRLRTAAMASRRCSPLWAFPP</sequence>
<name>A0AA37M5F0_9HYPH</name>
<feature type="region of interest" description="Disordered" evidence="1">
    <location>
        <begin position="163"/>
        <end position="239"/>
    </location>
</feature>
<evidence type="ECO:0000313" key="3">
    <source>
        <dbReference type="Proteomes" id="UP001055286"/>
    </source>
</evidence>
<protein>
    <submittedName>
        <fullName evidence="2">Uncharacterized protein</fullName>
    </submittedName>
</protein>
<proteinExistence type="predicted"/>
<evidence type="ECO:0000256" key="1">
    <source>
        <dbReference type="SAM" id="MobiDB-lite"/>
    </source>
</evidence>
<organism evidence="2 3">
    <name type="scientific">Methylobacterium frigidaeris</name>
    <dbReference type="NCBI Taxonomy" id="2038277"/>
    <lineage>
        <taxon>Bacteria</taxon>
        <taxon>Pseudomonadati</taxon>
        <taxon>Pseudomonadota</taxon>
        <taxon>Alphaproteobacteria</taxon>
        <taxon>Hyphomicrobiales</taxon>
        <taxon>Methylobacteriaceae</taxon>
        <taxon>Methylobacterium</taxon>
    </lineage>
</organism>
<dbReference type="EMBL" id="BPQJ01000016">
    <property type="protein sequence ID" value="GJD63397.1"/>
    <property type="molecule type" value="Genomic_DNA"/>
</dbReference>
<feature type="region of interest" description="Disordered" evidence="1">
    <location>
        <begin position="108"/>
        <end position="138"/>
    </location>
</feature>
<reference evidence="2" key="1">
    <citation type="journal article" date="2016" name="Front. Microbiol.">
        <title>Genome Sequence of the Piezophilic, Mesophilic Sulfate-Reducing Bacterium Desulfovibrio indicus J2T.</title>
        <authorList>
            <person name="Cao J."/>
            <person name="Maignien L."/>
            <person name="Shao Z."/>
            <person name="Alain K."/>
            <person name="Jebbar M."/>
        </authorList>
    </citation>
    <scope>NUCLEOTIDE SEQUENCE</scope>
    <source>
        <strain evidence="2">JCM 32048</strain>
    </source>
</reference>
<evidence type="ECO:0000313" key="2">
    <source>
        <dbReference type="EMBL" id="GJD63397.1"/>
    </source>
</evidence>
<dbReference type="AlphaFoldDB" id="A0AA37M5F0"/>
<comment type="caution">
    <text evidence="2">The sequence shown here is derived from an EMBL/GenBank/DDBJ whole genome shotgun (WGS) entry which is preliminary data.</text>
</comment>
<accession>A0AA37M5F0</accession>
<keyword evidence="3" id="KW-1185">Reference proteome</keyword>
<feature type="compositionally biased region" description="Basic and acidic residues" evidence="1">
    <location>
        <begin position="187"/>
        <end position="201"/>
    </location>
</feature>